<evidence type="ECO:0000313" key="2">
    <source>
        <dbReference type="EMBL" id="CAF4460353.1"/>
    </source>
</evidence>
<dbReference type="AlphaFoldDB" id="A0A815ZTY7"/>
<dbReference type="EMBL" id="CAJOBC010099379">
    <property type="protein sequence ID" value="CAF4460353.1"/>
    <property type="molecule type" value="Genomic_DNA"/>
</dbReference>
<protein>
    <submittedName>
        <fullName evidence="1">Uncharacterized protein</fullName>
    </submittedName>
</protein>
<reference evidence="1" key="1">
    <citation type="submission" date="2021-02" db="EMBL/GenBank/DDBJ databases">
        <authorList>
            <person name="Nowell W R."/>
        </authorList>
    </citation>
    <scope>NUCLEOTIDE SEQUENCE</scope>
</reference>
<dbReference type="InterPro" id="IPR027417">
    <property type="entry name" value="P-loop_NTPase"/>
</dbReference>
<organism evidence="1 3">
    <name type="scientific">Didymodactylos carnosus</name>
    <dbReference type="NCBI Taxonomy" id="1234261"/>
    <lineage>
        <taxon>Eukaryota</taxon>
        <taxon>Metazoa</taxon>
        <taxon>Spiralia</taxon>
        <taxon>Gnathifera</taxon>
        <taxon>Rotifera</taxon>
        <taxon>Eurotatoria</taxon>
        <taxon>Bdelloidea</taxon>
        <taxon>Philodinida</taxon>
        <taxon>Philodinidae</taxon>
        <taxon>Didymodactylos</taxon>
    </lineage>
</organism>
<evidence type="ECO:0000313" key="3">
    <source>
        <dbReference type="Proteomes" id="UP000663829"/>
    </source>
</evidence>
<sequence length="81" mass="8552">CKEVTFDLAGTLTVLVGPNNAGKTGLLQSIRVFCNAVKGGSQGYSFETAKNLSLTHPGIDIEMCGTFVVEYAAGDLKKLEL</sequence>
<feature type="non-terminal residue" evidence="1">
    <location>
        <position position="1"/>
    </location>
</feature>
<name>A0A815ZTY7_9BILA</name>
<dbReference type="Gene3D" id="3.40.50.300">
    <property type="entry name" value="P-loop containing nucleotide triphosphate hydrolases"/>
    <property type="match status" value="1"/>
</dbReference>
<accession>A0A815ZTY7</accession>
<dbReference type="Proteomes" id="UP000681722">
    <property type="component" value="Unassembled WGS sequence"/>
</dbReference>
<gene>
    <name evidence="1" type="ORF">GPM918_LOCUS41630</name>
    <name evidence="2" type="ORF">SRO942_LOCUS42718</name>
</gene>
<dbReference type="Proteomes" id="UP000663829">
    <property type="component" value="Unassembled WGS sequence"/>
</dbReference>
<evidence type="ECO:0000313" key="1">
    <source>
        <dbReference type="EMBL" id="CAF1589052.1"/>
    </source>
</evidence>
<dbReference type="OrthoDB" id="2105540at2759"/>
<proteinExistence type="predicted"/>
<dbReference type="EMBL" id="CAJNOQ010033254">
    <property type="protein sequence ID" value="CAF1589052.1"/>
    <property type="molecule type" value="Genomic_DNA"/>
</dbReference>
<comment type="caution">
    <text evidence="1">The sequence shown here is derived from an EMBL/GenBank/DDBJ whole genome shotgun (WGS) entry which is preliminary data.</text>
</comment>
<dbReference type="SUPFAM" id="SSF52540">
    <property type="entry name" value="P-loop containing nucleoside triphosphate hydrolases"/>
    <property type="match status" value="1"/>
</dbReference>
<keyword evidence="3" id="KW-1185">Reference proteome</keyword>